<keyword evidence="10" id="KW-1185">Reference proteome</keyword>
<keyword evidence="4" id="KW-0479">Metal-binding</keyword>
<dbReference type="GO" id="GO:0046872">
    <property type="term" value="F:metal ion binding"/>
    <property type="evidence" value="ECO:0007669"/>
    <property type="project" value="UniProtKB-KW"/>
</dbReference>
<dbReference type="GO" id="GO:0051607">
    <property type="term" value="P:defense response to virus"/>
    <property type="evidence" value="ECO:0007669"/>
    <property type="project" value="UniProtKB-KW"/>
</dbReference>
<keyword evidence="5" id="KW-0255">Endonuclease</keyword>
<keyword evidence="8" id="KW-0051">Antiviral defense</keyword>
<dbReference type="Proteomes" id="UP000241074">
    <property type="component" value="Chromosome"/>
</dbReference>
<evidence type="ECO:0000313" key="9">
    <source>
        <dbReference type="EMBL" id="AVP98236.1"/>
    </source>
</evidence>
<evidence type="ECO:0000256" key="2">
    <source>
        <dbReference type="ARBA" id="ARBA00009959"/>
    </source>
</evidence>
<reference evidence="9 10" key="1">
    <citation type="submission" date="2018-03" db="EMBL/GenBank/DDBJ databases">
        <title>Ahniella affigens gen. nov., sp. nov., a gammaproteobacterium isolated from sandy soil near a stream.</title>
        <authorList>
            <person name="Ko Y."/>
            <person name="Kim J.-H."/>
        </authorList>
    </citation>
    <scope>NUCLEOTIDE SEQUENCE [LARGE SCALE GENOMIC DNA]</scope>
    <source>
        <strain evidence="9 10">D13</strain>
    </source>
</reference>
<comment type="similarity">
    <text evidence="2">Belongs to the CRISPR-associated endoribonuclease Cas2 protein family.</text>
</comment>
<evidence type="ECO:0000256" key="7">
    <source>
        <dbReference type="ARBA" id="ARBA00022842"/>
    </source>
</evidence>
<name>A0A2P1PTR5_9GAMM</name>
<keyword evidence="6" id="KW-0378">Hydrolase</keyword>
<sequence>MNSQLPVYGISDDRLRQRVEKRALRIGLRVQESEFEVCTRTPADFDQIIRELTRLLKDAGPETQIRWYGLNDDGCARSGVIGSLPPFRPPTVRVL</sequence>
<dbReference type="SUPFAM" id="SSF143430">
    <property type="entry name" value="TTP0101/SSO1404-like"/>
    <property type="match status" value="1"/>
</dbReference>
<dbReference type="GO" id="GO:0016787">
    <property type="term" value="F:hydrolase activity"/>
    <property type="evidence" value="ECO:0007669"/>
    <property type="project" value="UniProtKB-KW"/>
</dbReference>
<comment type="cofactor">
    <cofactor evidence="1">
        <name>Mg(2+)</name>
        <dbReference type="ChEBI" id="CHEBI:18420"/>
    </cofactor>
</comment>
<dbReference type="CDD" id="cd09725">
    <property type="entry name" value="Cas2_I_II_III"/>
    <property type="match status" value="1"/>
</dbReference>
<protein>
    <submittedName>
        <fullName evidence="9">Uncharacterized protein</fullName>
    </submittedName>
</protein>
<evidence type="ECO:0000256" key="6">
    <source>
        <dbReference type="ARBA" id="ARBA00022801"/>
    </source>
</evidence>
<dbReference type="AlphaFoldDB" id="A0A2P1PTR5"/>
<evidence type="ECO:0000256" key="5">
    <source>
        <dbReference type="ARBA" id="ARBA00022759"/>
    </source>
</evidence>
<dbReference type="GO" id="GO:0043571">
    <property type="term" value="P:maintenance of CRISPR repeat elements"/>
    <property type="evidence" value="ECO:0007669"/>
    <property type="project" value="InterPro"/>
</dbReference>
<keyword evidence="7" id="KW-0460">Magnesium</keyword>
<evidence type="ECO:0000256" key="4">
    <source>
        <dbReference type="ARBA" id="ARBA00022723"/>
    </source>
</evidence>
<dbReference type="Pfam" id="PF09827">
    <property type="entry name" value="CRISPR_Cas2"/>
    <property type="match status" value="1"/>
</dbReference>
<dbReference type="RefSeq" id="WP_170113268.1">
    <property type="nucleotide sequence ID" value="NZ_CP027860.1"/>
</dbReference>
<organism evidence="9 10">
    <name type="scientific">Ahniella affigens</name>
    <dbReference type="NCBI Taxonomy" id="2021234"/>
    <lineage>
        <taxon>Bacteria</taxon>
        <taxon>Pseudomonadati</taxon>
        <taxon>Pseudomonadota</taxon>
        <taxon>Gammaproteobacteria</taxon>
        <taxon>Lysobacterales</taxon>
        <taxon>Rhodanobacteraceae</taxon>
        <taxon>Ahniella</taxon>
    </lineage>
</organism>
<dbReference type="GO" id="GO:0004521">
    <property type="term" value="F:RNA endonuclease activity"/>
    <property type="evidence" value="ECO:0007669"/>
    <property type="project" value="InterPro"/>
</dbReference>
<gene>
    <name evidence="9" type="ORF">C7S18_13995</name>
</gene>
<dbReference type="KEGG" id="xba:C7S18_13995"/>
<dbReference type="Gene3D" id="3.30.70.240">
    <property type="match status" value="1"/>
</dbReference>
<evidence type="ECO:0000256" key="3">
    <source>
        <dbReference type="ARBA" id="ARBA00022722"/>
    </source>
</evidence>
<accession>A0A2P1PTR5</accession>
<dbReference type="InterPro" id="IPR019199">
    <property type="entry name" value="Virulence_VapD/CRISPR_Cas2"/>
</dbReference>
<dbReference type="EMBL" id="CP027860">
    <property type="protein sequence ID" value="AVP98236.1"/>
    <property type="molecule type" value="Genomic_DNA"/>
</dbReference>
<evidence type="ECO:0000256" key="8">
    <source>
        <dbReference type="ARBA" id="ARBA00023118"/>
    </source>
</evidence>
<evidence type="ECO:0000256" key="1">
    <source>
        <dbReference type="ARBA" id="ARBA00001946"/>
    </source>
</evidence>
<evidence type="ECO:0000313" key="10">
    <source>
        <dbReference type="Proteomes" id="UP000241074"/>
    </source>
</evidence>
<proteinExistence type="inferred from homology"/>
<keyword evidence="3" id="KW-0540">Nuclease</keyword>
<dbReference type="InterPro" id="IPR021127">
    <property type="entry name" value="CRISPR_associated_Cas2"/>
</dbReference>
<reference evidence="9 10" key="2">
    <citation type="submission" date="2018-03" db="EMBL/GenBank/DDBJ databases">
        <authorList>
            <person name="Keele B.F."/>
        </authorList>
    </citation>
    <scope>NUCLEOTIDE SEQUENCE [LARGE SCALE GENOMIC DNA]</scope>
    <source>
        <strain evidence="9 10">D13</strain>
    </source>
</reference>